<gene>
    <name evidence="2" type="ORF">TeGR_g6867</name>
</gene>
<feature type="non-terminal residue" evidence="2">
    <location>
        <position position="1"/>
    </location>
</feature>
<sequence length="209" mass="23213">PPLTPPPNSVAAQDACFFISELVAQKVPIQIICQKFLDYCLLANSRDNMTVILCLFPASSSIPRDRYLNAKGYTTATAIKPNLGQLNSHTHKSKTPNSGFQVRRASITLFNELKQADGHIKIATVAATHADEVLGLTKEIVSSWNEQEVVDRFLGKLELDAYAEHFLKEGVDGKLLLELTQLECEDDLMMSPLDARFLKMATTYLTTQK</sequence>
<dbReference type="EMBL" id="BRYB01001115">
    <property type="protein sequence ID" value="GMI43216.1"/>
    <property type="molecule type" value="Genomic_DNA"/>
</dbReference>
<accession>A0ABQ6N910</accession>
<dbReference type="SUPFAM" id="SSF81606">
    <property type="entry name" value="PP2C-like"/>
    <property type="match status" value="1"/>
</dbReference>
<organism evidence="2 3">
    <name type="scientific">Tetraparma gracilis</name>
    <dbReference type="NCBI Taxonomy" id="2962635"/>
    <lineage>
        <taxon>Eukaryota</taxon>
        <taxon>Sar</taxon>
        <taxon>Stramenopiles</taxon>
        <taxon>Ochrophyta</taxon>
        <taxon>Bolidophyceae</taxon>
        <taxon>Parmales</taxon>
        <taxon>Triparmaceae</taxon>
        <taxon>Tetraparma</taxon>
    </lineage>
</organism>
<name>A0ABQ6N910_9STRA</name>
<dbReference type="InterPro" id="IPR036457">
    <property type="entry name" value="PPM-type-like_dom_sf"/>
</dbReference>
<evidence type="ECO:0000259" key="1">
    <source>
        <dbReference type="SMART" id="SM00454"/>
    </source>
</evidence>
<reference evidence="2 3" key="1">
    <citation type="journal article" date="2023" name="Commun. Biol.">
        <title>Genome analysis of Parmales, the sister group of diatoms, reveals the evolutionary specialization of diatoms from phago-mixotrophs to photoautotrophs.</title>
        <authorList>
            <person name="Ban H."/>
            <person name="Sato S."/>
            <person name="Yoshikawa S."/>
            <person name="Yamada K."/>
            <person name="Nakamura Y."/>
            <person name="Ichinomiya M."/>
            <person name="Sato N."/>
            <person name="Blanc-Mathieu R."/>
            <person name="Endo H."/>
            <person name="Kuwata A."/>
            <person name="Ogata H."/>
        </authorList>
    </citation>
    <scope>NUCLEOTIDE SEQUENCE [LARGE SCALE GENOMIC DNA]</scope>
</reference>
<evidence type="ECO:0000313" key="3">
    <source>
        <dbReference type="Proteomes" id="UP001165060"/>
    </source>
</evidence>
<dbReference type="Proteomes" id="UP001165060">
    <property type="component" value="Unassembled WGS sequence"/>
</dbReference>
<dbReference type="Pfam" id="PF00536">
    <property type="entry name" value="SAM_1"/>
    <property type="match status" value="1"/>
</dbReference>
<protein>
    <recommendedName>
        <fullName evidence="1">SAM domain-containing protein</fullName>
    </recommendedName>
</protein>
<dbReference type="InterPro" id="IPR013761">
    <property type="entry name" value="SAM/pointed_sf"/>
</dbReference>
<proteinExistence type="predicted"/>
<dbReference type="InterPro" id="IPR001660">
    <property type="entry name" value="SAM"/>
</dbReference>
<dbReference type="SMART" id="SM00454">
    <property type="entry name" value="SAM"/>
    <property type="match status" value="1"/>
</dbReference>
<dbReference type="Gene3D" id="1.10.150.50">
    <property type="entry name" value="Transcription Factor, Ets-1"/>
    <property type="match status" value="1"/>
</dbReference>
<comment type="caution">
    <text evidence="2">The sequence shown here is derived from an EMBL/GenBank/DDBJ whole genome shotgun (WGS) entry which is preliminary data.</text>
</comment>
<keyword evidence="3" id="KW-1185">Reference proteome</keyword>
<evidence type="ECO:0000313" key="2">
    <source>
        <dbReference type="EMBL" id="GMI43216.1"/>
    </source>
</evidence>
<dbReference type="SUPFAM" id="SSF47769">
    <property type="entry name" value="SAM/Pointed domain"/>
    <property type="match status" value="1"/>
</dbReference>
<feature type="domain" description="SAM" evidence="1">
    <location>
        <begin position="142"/>
        <end position="207"/>
    </location>
</feature>